<keyword evidence="2" id="KW-0472">Membrane</keyword>
<reference evidence="3" key="1">
    <citation type="submission" date="2024-07" db="EMBL/GenBank/DDBJ databases">
        <title>Complete genome sequence of Verrucomicrobiaceae bacterium NT6N.</title>
        <authorList>
            <person name="Huang C."/>
            <person name="Takami H."/>
            <person name="Hamasaki K."/>
        </authorList>
    </citation>
    <scope>NUCLEOTIDE SEQUENCE</scope>
    <source>
        <strain evidence="3">NT6N</strain>
    </source>
</reference>
<sequence>MDSNLPTSEAGPDVDSLSAREIELRRQIEQLQDYVEHGPERERMAEEERMRTLPPPSEIQDRLREKKFMDQLSRGELRNEMRNQTKSGLLLCLLILATLAIGWWIYKTVQ</sequence>
<organism evidence="3">
    <name type="scientific">Oceaniferula spumae</name>
    <dbReference type="NCBI Taxonomy" id="2979115"/>
    <lineage>
        <taxon>Bacteria</taxon>
        <taxon>Pseudomonadati</taxon>
        <taxon>Verrucomicrobiota</taxon>
        <taxon>Verrucomicrobiia</taxon>
        <taxon>Verrucomicrobiales</taxon>
        <taxon>Verrucomicrobiaceae</taxon>
        <taxon>Oceaniferula</taxon>
    </lineage>
</organism>
<keyword evidence="2" id="KW-1133">Transmembrane helix</keyword>
<evidence type="ECO:0000256" key="2">
    <source>
        <dbReference type="SAM" id="Phobius"/>
    </source>
</evidence>
<dbReference type="AlphaFoldDB" id="A0AAT9FJS4"/>
<keyword evidence="2" id="KW-0812">Transmembrane</keyword>
<accession>A0AAT9FJS4</accession>
<feature type="transmembrane region" description="Helical" evidence="2">
    <location>
        <begin position="88"/>
        <end position="106"/>
    </location>
</feature>
<gene>
    <name evidence="3" type="ORF">NT6N_12890</name>
</gene>
<feature type="compositionally biased region" description="Basic and acidic residues" evidence="1">
    <location>
        <begin position="35"/>
        <end position="51"/>
    </location>
</feature>
<evidence type="ECO:0000313" key="3">
    <source>
        <dbReference type="EMBL" id="BDS06249.1"/>
    </source>
</evidence>
<name>A0AAT9FJS4_9BACT</name>
<dbReference type="EMBL" id="AP026866">
    <property type="protein sequence ID" value="BDS06249.1"/>
    <property type="molecule type" value="Genomic_DNA"/>
</dbReference>
<evidence type="ECO:0000256" key="1">
    <source>
        <dbReference type="SAM" id="MobiDB-lite"/>
    </source>
</evidence>
<dbReference type="KEGG" id="osu:NT6N_12890"/>
<feature type="region of interest" description="Disordered" evidence="1">
    <location>
        <begin position="35"/>
        <end position="56"/>
    </location>
</feature>
<proteinExistence type="predicted"/>
<protein>
    <submittedName>
        <fullName evidence="3">Uncharacterized protein</fullName>
    </submittedName>
</protein>